<organism evidence="1 2">
    <name type="scientific">Planoprotostelium fungivorum</name>
    <dbReference type="NCBI Taxonomy" id="1890364"/>
    <lineage>
        <taxon>Eukaryota</taxon>
        <taxon>Amoebozoa</taxon>
        <taxon>Evosea</taxon>
        <taxon>Variosea</taxon>
        <taxon>Cavosteliida</taxon>
        <taxon>Cavosteliaceae</taxon>
        <taxon>Planoprotostelium</taxon>
    </lineage>
</organism>
<dbReference type="AlphaFoldDB" id="A0A2P6NM01"/>
<reference evidence="1 2" key="1">
    <citation type="journal article" date="2018" name="Genome Biol. Evol.">
        <title>Multiple Roots of Fruiting Body Formation in Amoebozoa.</title>
        <authorList>
            <person name="Hillmann F."/>
            <person name="Forbes G."/>
            <person name="Novohradska S."/>
            <person name="Ferling I."/>
            <person name="Riege K."/>
            <person name="Groth M."/>
            <person name="Westermann M."/>
            <person name="Marz M."/>
            <person name="Spaller T."/>
            <person name="Winckler T."/>
            <person name="Schaap P."/>
            <person name="Glockner G."/>
        </authorList>
    </citation>
    <scope>NUCLEOTIDE SEQUENCE [LARGE SCALE GENOMIC DNA]</scope>
    <source>
        <strain evidence="1 2">Jena</strain>
    </source>
</reference>
<keyword evidence="2" id="KW-1185">Reference proteome</keyword>
<proteinExistence type="predicted"/>
<sequence length="121" mass="13682">MDQLLHQPSVSVALVRWRNTNGGPTQYHVVETIIQLRKNTPTPTPHDELIRHEPVKNPSIQLAHTPSVTTLHHHSDDACLYMVSRSLGVVILKLLLQFHRVRLHGFGFSEYDLSASALHLV</sequence>
<accession>A0A2P6NM01</accession>
<dbReference type="InParanoid" id="A0A2P6NM01"/>
<protein>
    <submittedName>
        <fullName evidence="1">Uncharacterized protein</fullName>
    </submittedName>
</protein>
<name>A0A2P6NM01_9EUKA</name>
<comment type="caution">
    <text evidence="1">The sequence shown here is derived from an EMBL/GenBank/DDBJ whole genome shotgun (WGS) entry which is preliminary data.</text>
</comment>
<evidence type="ECO:0000313" key="2">
    <source>
        <dbReference type="Proteomes" id="UP000241769"/>
    </source>
</evidence>
<evidence type="ECO:0000313" key="1">
    <source>
        <dbReference type="EMBL" id="PRP84977.1"/>
    </source>
</evidence>
<dbReference type="Proteomes" id="UP000241769">
    <property type="component" value="Unassembled WGS sequence"/>
</dbReference>
<dbReference type="EMBL" id="MDYQ01000053">
    <property type="protein sequence ID" value="PRP84977.1"/>
    <property type="molecule type" value="Genomic_DNA"/>
</dbReference>
<gene>
    <name evidence="1" type="ORF">PROFUN_07362</name>
</gene>